<keyword evidence="5 7" id="KW-0472">Membrane</keyword>
<feature type="transmembrane region" description="Helical" evidence="7">
    <location>
        <begin position="380"/>
        <end position="403"/>
    </location>
</feature>
<comment type="similarity">
    <text evidence="2">Belongs to the amino acid/polyamine transporter 2 family.</text>
</comment>
<name>A0A9W9VR71_9EURO</name>
<reference evidence="9" key="2">
    <citation type="journal article" date="2023" name="IMA Fungus">
        <title>Comparative genomic study of the Penicillium genus elucidates a diverse pangenome and 15 lateral gene transfer events.</title>
        <authorList>
            <person name="Petersen C."/>
            <person name="Sorensen T."/>
            <person name="Nielsen M.R."/>
            <person name="Sondergaard T.E."/>
            <person name="Sorensen J.L."/>
            <person name="Fitzpatrick D.A."/>
            <person name="Frisvad J.C."/>
            <person name="Nielsen K.L."/>
        </authorList>
    </citation>
    <scope>NUCLEOTIDE SEQUENCE</scope>
    <source>
        <strain evidence="9">IBT 29677</strain>
    </source>
</reference>
<feature type="transmembrane region" description="Helical" evidence="7">
    <location>
        <begin position="442"/>
        <end position="464"/>
    </location>
</feature>
<dbReference type="PANTHER" id="PTHR22950">
    <property type="entry name" value="AMINO ACID TRANSPORTER"/>
    <property type="match status" value="1"/>
</dbReference>
<sequence>MDYDEISHGHRGQPENTTAPIAPTEDTANRDEEKMQPTEEFGERDIKVGYMNEADRHVYESGIQKFSRLGWKRLTVVLIVEAIALGSLSIPSSFATLGMVAGVILTVGLGIVAIYTSYIIGKVKLAFPEVAHYADAGRLMGARLGCPRFGFELVNGMLAIQLLFLTGSHCLTGTIAFRNITSSEICSVIFGVVSAIILLLLAIPPSFTEMAVLGYIDFASIILAIGITIIATGIESSNEVGGLAAVDWSAWPKEGITFSEAFVSVSNIVFAYSFALCQFSFMDEMHTPRDYVKSIWALGLIEIFIYTLTGALIYAFVGQDVGSPALLSAGNLVSRIAFGVALPVIFISGSINTVVFGRLVHGRIFANSPIRFINTKTGWLTWLAVITVGTILAFIIAEVIPFFNDLLSISSSLFISGFTFYFPPMMWFLLLKEGSWRDPKNLVTSIVNLAVFVIGMVILVGGTYSSVDDIINKYNAGTVHGVFTCGSPE</sequence>
<evidence type="ECO:0000256" key="4">
    <source>
        <dbReference type="ARBA" id="ARBA00022989"/>
    </source>
</evidence>
<evidence type="ECO:0000256" key="7">
    <source>
        <dbReference type="SAM" id="Phobius"/>
    </source>
</evidence>
<dbReference type="GeneID" id="81373981"/>
<feature type="transmembrane region" description="Helical" evidence="7">
    <location>
        <begin position="74"/>
        <end position="94"/>
    </location>
</feature>
<evidence type="ECO:0000256" key="6">
    <source>
        <dbReference type="SAM" id="MobiDB-lite"/>
    </source>
</evidence>
<reference evidence="9" key="1">
    <citation type="submission" date="2022-12" db="EMBL/GenBank/DDBJ databases">
        <authorList>
            <person name="Petersen C."/>
        </authorList>
    </citation>
    <scope>NUCLEOTIDE SEQUENCE</scope>
    <source>
        <strain evidence="9">IBT 29677</strain>
    </source>
</reference>
<feature type="transmembrane region" description="Helical" evidence="7">
    <location>
        <begin position="294"/>
        <end position="316"/>
    </location>
</feature>
<feature type="region of interest" description="Disordered" evidence="6">
    <location>
        <begin position="1"/>
        <end position="42"/>
    </location>
</feature>
<feature type="transmembrane region" description="Helical" evidence="7">
    <location>
        <begin position="182"/>
        <end position="203"/>
    </location>
</feature>
<feature type="transmembrane region" description="Helical" evidence="7">
    <location>
        <begin position="153"/>
        <end position="176"/>
    </location>
</feature>
<dbReference type="Pfam" id="PF01490">
    <property type="entry name" value="Aa_trans"/>
    <property type="match status" value="1"/>
</dbReference>
<evidence type="ECO:0000259" key="8">
    <source>
        <dbReference type="Pfam" id="PF01490"/>
    </source>
</evidence>
<evidence type="ECO:0000313" key="9">
    <source>
        <dbReference type="EMBL" id="KAJ5387823.1"/>
    </source>
</evidence>
<feature type="domain" description="Amino acid transporter transmembrane" evidence="8">
    <location>
        <begin position="69"/>
        <end position="465"/>
    </location>
</feature>
<evidence type="ECO:0000256" key="5">
    <source>
        <dbReference type="ARBA" id="ARBA00023136"/>
    </source>
</evidence>
<dbReference type="RefSeq" id="XP_056485621.1">
    <property type="nucleotide sequence ID" value="XM_056635001.1"/>
</dbReference>
<feature type="transmembrane region" description="Helical" evidence="7">
    <location>
        <begin position="100"/>
        <end position="120"/>
    </location>
</feature>
<dbReference type="AlphaFoldDB" id="A0A9W9VR71"/>
<comment type="caution">
    <text evidence="9">The sequence shown here is derived from an EMBL/GenBank/DDBJ whole genome shotgun (WGS) entry which is preliminary data.</text>
</comment>
<dbReference type="InterPro" id="IPR013057">
    <property type="entry name" value="AA_transpt_TM"/>
</dbReference>
<keyword evidence="3 7" id="KW-0812">Transmembrane</keyword>
<evidence type="ECO:0000256" key="1">
    <source>
        <dbReference type="ARBA" id="ARBA00004141"/>
    </source>
</evidence>
<evidence type="ECO:0000256" key="2">
    <source>
        <dbReference type="ARBA" id="ARBA00008066"/>
    </source>
</evidence>
<evidence type="ECO:0000313" key="10">
    <source>
        <dbReference type="Proteomes" id="UP001147747"/>
    </source>
</evidence>
<feature type="transmembrane region" description="Helical" evidence="7">
    <location>
        <begin position="336"/>
        <end position="360"/>
    </location>
</feature>
<gene>
    <name evidence="9" type="ORF">N7509_010364</name>
</gene>
<dbReference type="OrthoDB" id="655540at2759"/>
<feature type="transmembrane region" description="Helical" evidence="7">
    <location>
        <begin position="261"/>
        <end position="282"/>
    </location>
</feature>
<feature type="transmembrane region" description="Helical" evidence="7">
    <location>
        <begin position="409"/>
        <end position="430"/>
    </location>
</feature>
<dbReference type="EMBL" id="JAPZBU010000009">
    <property type="protein sequence ID" value="KAJ5387823.1"/>
    <property type="molecule type" value="Genomic_DNA"/>
</dbReference>
<keyword evidence="4 7" id="KW-1133">Transmembrane helix</keyword>
<dbReference type="Proteomes" id="UP001147747">
    <property type="component" value="Unassembled WGS sequence"/>
</dbReference>
<protein>
    <recommendedName>
        <fullName evidence="8">Amino acid transporter transmembrane domain-containing protein</fullName>
    </recommendedName>
</protein>
<dbReference type="PANTHER" id="PTHR22950:SF8">
    <property type="entry name" value="AMINO ACID TRANSPORTER (EUROFUNG)"/>
    <property type="match status" value="1"/>
</dbReference>
<accession>A0A9W9VR71</accession>
<proteinExistence type="inferred from homology"/>
<keyword evidence="10" id="KW-1185">Reference proteome</keyword>
<comment type="subcellular location">
    <subcellularLocation>
        <location evidence="1">Membrane</location>
        <topology evidence="1">Multi-pass membrane protein</topology>
    </subcellularLocation>
</comment>
<evidence type="ECO:0000256" key="3">
    <source>
        <dbReference type="ARBA" id="ARBA00022692"/>
    </source>
</evidence>
<dbReference type="GO" id="GO:0016020">
    <property type="term" value="C:membrane"/>
    <property type="evidence" value="ECO:0007669"/>
    <property type="project" value="UniProtKB-SubCell"/>
</dbReference>
<feature type="compositionally biased region" description="Basic and acidic residues" evidence="6">
    <location>
        <begin position="27"/>
        <end position="42"/>
    </location>
</feature>
<feature type="transmembrane region" description="Helical" evidence="7">
    <location>
        <begin position="215"/>
        <end position="234"/>
    </location>
</feature>
<organism evidence="9 10">
    <name type="scientific">Penicillium cosmopolitanum</name>
    <dbReference type="NCBI Taxonomy" id="1131564"/>
    <lineage>
        <taxon>Eukaryota</taxon>
        <taxon>Fungi</taxon>
        <taxon>Dikarya</taxon>
        <taxon>Ascomycota</taxon>
        <taxon>Pezizomycotina</taxon>
        <taxon>Eurotiomycetes</taxon>
        <taxon>Eurotiomycetidae</taxon>
        <taxon>Eurotiales</taxon>
        <taxon>Aspergillaceae</taxon>
        <taxon>Penicillium</taxon>
    </lineage>
</organism>
<dbReference type="GO" id="GO:0015179">
    <property type="term" value="F:L-amino acid transmembrane transporter activity"/>
    <property type="evidence" value="ECO:0007669"/>
    <property type="project" value="TreeGrafter"/>
</dbReference>